<accession>A5FCS8</accession>
<dbReference type="SUPFAM" id="SSF52058">
    <property type="entry name" value="L domain-like"/>
    <property type="match status" value="1"/>
</dbReference>
<dbReference type="PANTHER" id="PTHR45661">
    <property type="entry name" value="SURFACE ANTIGEN"/>
    <property type="match status" value="1"/>
</dbReference>
<dbReference type="PANTHER" id="PTHR45661:SF3">
    <property type="entry name" value="IG-LIKE DOMAIN-CONTAINING PROTEIN"/>
    <property type="match status" value="1"/>
</dbReference>
<dbReference type="EMBL" id="CP000685">
    <property type="protein sequence ID" value="ABQ06993.1"/>
    <property type="molecule type" value="Genomic_DNA"/>
</dbReference>
<sequence length="382" mass="41750">MGNLLQNTIFGQNKYKPNTFIGGVGNTLNTSALIASKLGISVNRIKSFSVVGNDIQFNVTGGNYVLAGSAFYGNTDITYFNDTLGLITDCPFGNAFYLASNLNWVRLPGMIKLGYRSFCECVNLETIYFNSLLEVSSESFTNCRKLINLNNSFKTVTTLGNMCFQNCTLITDLHFPNVSLCNLNASTTMFSGMSSLVTFNAPNLTLIANGSNGHNMFFNCINLENINLTALNFIPQNFVLNCVKLKTLNLPNAVIGNLLTSFSNTPLLETLNTPNLETLITNSYRAFYQCGVKNIDFSKITNLSILSNDIFENTTGLQTIDIRSCTTSIGSSASVNNNVFRLMKTGVIITANVIQQTINSGVPEPDLAYAISNRSATVNYIE</sequence>
<organism evidence="1 2">
    <name type="scientific">Flavobacterium johnsoniae (strain ATCC 17061 / DSM 2064 / JCM 8514 / BCRC 14874 / CCUG 350202 / NBRC 14942 / NCIMB 11054 / UW101)</name>
    <name type="common">Cytophaga johnsonae</name>
    <dbReference type="NCBI Taxonomy" id="376686"/>
    <lineage>
        <taxon>Bacteria</taxon>
        <taxon>Pseudomonadati</taxon>
        <taxon>Bacteroidota</taxon>
        <taxon>Flavobacteriia</taxon>
        <taxon>Flavobacteriales</taxon>
        <taxon>Flavobacteriaceae</taxon>
        <taxon>Flavobacterium</taxon>
    </lineage>
</organism>
<name>A5FCS8_FLAJ1</name>
<dbReference type="InterPro" id="IPR053139">
    <property type="entry name" value="Surface_bspA-like"/>
</dbReference>
<evidence type="ECO:0000313" key="1">
    <source>
        <dbReference type="EMBL" id="ABQ06993.1"/>
    </source>
</evidence>
<dbReference type="OrthoDB" id="1354539at2"/>
<dbReference type="Proteomes" id="UP000006694">
    <property type="component" value="Chromosome"/>
</dbReference>
<dbReference type="Pfam" id="PF13306">
    <property type="entry name" value="LRR_5"/>
    <property type="match status" value="2"/>
</dbReference>
<protein>
    <recommendedName>
        <fullName evidence="3">Surface antigen BspA-like</fullName>
    </recommendedName>
</protein>
<dbReference type="GeneID" id="31766902"/>
<reference evidence="1 2" key="1">
    <citation type="journal article" date="2009" name="Appl. Environ. Microbiol.">
        <title>Novel features of the polysaccharide-digesting gliding bacterium Flavobacterium johnsoniae as revealed by genome sequence analysis.</title>
        <authorList>
            <person name="McBride M.J."/>
            <person name="Xie G."/>
            <person name="Martens E.C."/>
            <person name="Lapidus A."/>
            <person name="Henrissat B."/>
            <person name="Rhodes R.G."/>
            <person name="Goltsman E."/>
            <person name="Wang W."/>
            <person name="Xu J."/>
            <person name="Hunnicutt D.W."/>
            <person name="Staroscik A.M."/>
            <person name="Hoover T.R."/>
            <person name="Cheng Y.Q."/>
            <person name="Stein J.L."/>
        </authorList>
    </citation>
    <scope>NUCLEOTIDE SEQUENCE [LARGE SCALE GENOMIC DNA]</scope>
    <source>
        <strain evidence="2">ATCC 17061 / DSM 2064 / JCM 8514 / BCRC 14874 / CCUG 350202 / NBRC 14942 / NCIMB 11054 / UW101</strain>
    </source>
</reference>
<dbReference type="KEGG" id="fjo:Fjoh_3983"/>
<dbReference type="RefSeq" id="WP_012025959.1">
    <property type="nucleotide sequence ID" value="NC_009441.1"/>
</dbReference>
<dbReference type="eggNOG" id="COG3209">
    <property type="taxonomic scope" value="Bacteria"/>
</dbReference>
<evidence type="ECO:0008006" key="3">
    <source>
        <dbReference type="Google" id="ProtNLM"/>
    </source>
</evidence>
<keyword evidence="2" id="KW-1185">Reference proteome</keyword>
<dbReference type="HOGENOM" id="CLU_723103_0_0_10"/>
<gene>
    <name evidence="1" type="ordered locus">Fjoh_3983</name>
</gene>
<evidence type="ECO:0000313" key="2">
    <source>
        <dbReference type="Proteomes" id="UP000006694"/>
    </source>
</evidence>
<dbReference type="AlphaFoldDB" id="A5FCS8"/>
<dbReference type="InterPro" id="IPR026906">
    <property type="entry name" value="LRR_5"/>
</dbReference>
<proteinExistence type="predicted"/>
<dbReference type="Gene3D" id="3.80.10.10">
    <property type="entry name" value="Ribonuclease Inhibitor"/>
    <property type="match status" value="2"/>
</dbReference>
<dbReference type="InterPro" id="IPR032675">
    <property type="entry name" value="LRR_dom_sf"/>
</dbReference>